<dbReference type="GO" id="GO:0005634">
    <property type="term" value="C:nucleus"/>
    <property type="evidence" value="ECO:0007669"/>
    <property type="project" value="UniProtKB-SubCell"/>
</dbReference>
<dbReference type="Pfam" id="PF09340">
    <property type="entry name" value="NuA4"/>
    <property type="match status" value="1"/>
</dbReference>
<evidence type="ECO:0000256" key="9">
    <source>
        <dbReference type="RuleBase" id="RU368022"/>
    </source>
</evidence>
<comment type="function">
    <text evidence="9">Component of the NuA4 histone acetyltransferase complex which is involved in transcriptional activation of selected genes principally by acetylation of nucleosomal histone H4 and H2A. The NuA4 complex is also involved in DNA repair.</text>
</comment>
<keyword evidence="5 9" id="KW-0805">Transcription regulation</keyword>
<evidence type="ECO:0000256" key="10">
    <source>
        <dbReference type="SAM" id="MobiDB-lite"/>
    </source>
</evidence>
<feature type="compositionally biased region" description="Basic and acidic residues" evidence="10">
    <location>
        <begin position="148"/>
        <end position="159"/>
    </location>
</feature>
<dbReference type="GeneID" id="37047020"/>
<evidence type="ECO:0000256" key="2">
    <source>
        <dbReference type="ARBA" id="ARBA00010916"/>
    </source>
</evidence>
<comment type="subcellular location">
    <subcellularLocation>
        <location evidence="1 9">Nucleus</location>
    </subcellularLocation>
</comment>
<dbReference type="OrthoDB" id="440324at2759"/>
<dbReference type="STRING" id="215250.A0A316YIF8"/>
<keyword evidence="9" id="KW-0234">DNA repair</keyword>
<evidence type="ECO:0000256" key="3">
    <source>
        <dbReference type="ARBA" id="ARBA00018504"/>
    </source>
</evidence>
<evidence type="ECO:0000256" key="1">
    <source>
        <dbReference type="ARBA" id="ARBA00004123"/>
    </source>
</evidence>
<dbReference type="EMBL" id="KZ819637">
    <property type="protein sequence ID" value="PWN88962.1"/>
    <property type="molecule type" value="Genomic_DNA"/>
</dbReference>
<keyword evidence="4 9" id="KW-0156">Chromatin regulator</keyword>
<evidence type="ECO:0000256" key="7">
    <source>
        <dbReference type="ARBA" id="ARBA00023163"/>
    </source>
</evidence>
<evidence type="ECO:0000256" key="6">
    <source>
        <dbReference type="ARBA" id="ARBA00023054"/>
    </source>
</evidence>
<accession>A0A316YIF8</accession>
<keyword evidence="6" id="KW-0175">Coiled coil</keyword>
<dbReference type="InParanoid" id="A0A316YIF8"/>
<dbReference type="AlphaFoldDB" id="A0A316YIF8"/>
<protein>
    <recommendedName>
        <fullName evidence="3 9">Chromatin modification-related protein EAF6</fullName>
    </recommendedName>
</protein>
<dbReference type="Proteomes" id="UP000245768">
    <property type="component" value="Unassembled WGS sequence"/>
</dbReference>
<feature type="region of interest" description="Disordered" evidence="10">
    <location>
        <begin position="116"/>
        <end position="204"/>
    </location>
</feature>
<keyword evidence="9" id="KW-0227">DNA damage</keyword>
<keyword evidence="8 9" id="KW-0539">Nucleus</keyword>
<evidence type="ECO:0000313" key="12">
    <source>
        <dbReference type="Proteomes" id="UP000245768"/>
    </source>
</evidence>
<proteinExistence type="inferred from homology"/>
<reference evidence="11" key="1">
    <citation type="journal article" date="2018" name="Mol. Biol. Evol.">
        <title>Broad Genomic Sampling Reveals a Smut Pathogenic Ancestry of the Fungal Clade Ustilaginomycotina.</title>
        <authorList>
            <person name="Kijpornyongpan T."/>
            <person name="Mondo S.J."/>
            <person name="Barry K."/>
            <person name="Sandor L."/>
            <person name="Lee J."/>
            <person name="Lipzen A."/>
            <person name="Pangilinan J."/>
            <person name="LaButti K."/>
            <person name="Hainaut M."/>
            <person name="Henrissat B."/>
            <person name="Grigoriev I.V."/>
            <person name="Spatafora J.W."/>
            <person name="Aime M.C."/>
        </authorList>
    </citation>
    <scope>NUCLEOTIDE SEQUENCE [LARGE SCALE GENOMIC DNA]</scope>
    <source>
        <strain evidence="11">MCA 4198</strain>
    </source>
</reference>
<evidence type="ECO:0000256" key="4">
    <source>
        <dbReference type="ARBA" id="ARBA00022853"/>
    </source>
</evidence>
<dbReference type="GO" id="GO:0006325">
    <property type="term" value="P:chromatin organization"/>
    <property type="evidence" value="ECO:0007669"/>
    <property type="project" value="UniProtKB-KW"/>
</dbReference>
<dbReference type="InterPro" id="IPR015418">
    <property type="entry name" value="Eaf6"/>
</dbReference>
<evidence type="ECO:0000256" key="8">
    <source>
        <dbReference type="ARBA" id="ARBA00023242"/>
    </source>
</evidence>
<evidence type="ECO:0000313" key="11">
    <source>
        <dbReference type="EMBL" id="PWN88962.1"/>
    </source>
</evidence>
<comment type="subunit">
    <text evidence="9">Component of the NuA4 histone acetyltransferase complex.</text>
</comment>
<feature type="compositionally biased region" description="Basic residues" evidence="10">
    <location>
        <begin position="195"/>
        <end position="204"/>
    </location>
</feature>
<gene>
    <name evidence="11" type="ORF">FA10DRAFT_302354</name>
</gene>
<keyword evidence="12" id="KW-1185">Reference proteome</keyword>
<organism evidence="11 12">
    <name type="scientific">Acaromyces ingoldii</name>
    <dbReference type="NCBI Taxonomy" id="215250"/>
    <lineage>
        <taxon>Eukaryota</taxon>
        <taxon>Fungi</taxon>
        <taxon>Dikarya</taxon>
        <taxon>Basidiomycota</taxon>
        <taxon>Ustilaginomycotina</taxon>
        <taxon>Exobasidiomycetes</taxon>
        <taxon>Exobasidiales</taxon>
        <taxon>Cryptobasidiaceae</taxon>
        <taxon>Acaromyces</taxon>
    </lineage>
</organism>
<dbReference type="GO" id="GO:0006281">
    <property type="term" value="P:DNA repair"/>
    <property type="evidence" value="ECO:0007669"/>
    <property type="project" value="UniProtKB-UniRule"/>
</dbReference>
<name>A0A316YIF8_9BASI</name>
<dbReference type="RefSeq" id="XP_025376160.1">
    <property type="nucleotide sequence ID" value="XM_025525104.1"/>
</dbReference>
<dbReference type="GO" id="GO:0035267">
    <property type="term" value="C:NuA4 histone acetyltransferase complex"/>
    <property type="evidence" value="ECO:0007669"/>
    <property type="project" value="UniProtKB-UniRule"/>
</dbReference>
<feature type="compositionally biased region" description="Low complexity" evidence="10">
    <location>
        <begin position="171"/>
        <end position="192"/>
    </location>
</feature>
<dbReference type="PANTHER" id="PTHR13476">
    <property type="entry name" value="CHROMATIN MODIFICATION-RELATED PROTEIN MEAF6"/>
    <property type="match status" value="1"/>
</dbReference>
<sequence length="204" mass="21355">MAPLAGSLEEARERYESTKKALRAGITKKRNIDRTLTDLESQIFLFEGSYLASTSASGGNIVKGFDSYLKATGAGSSSAAAAAALSADGADVAIEDRTFSLSSATYQRSLELKANEAASGGHGNDREDSPAVAQGSQGQSQSQGGGGADDKKDGLSKKERKEKKRKEREAQALALQSQSQQGQSQSHSQGGAPPSKKKKRDEGD</sequence>
<keyword evidence="7 9" id="KW-0804">Transcription</keyword>
<comment type="similarity">
    <text evidence="2 9">Belongs to the EAF6 family.</text>
</comment>
<evidence type="ECO:0000256" key="5">
    <source>
        <dbReference type="ARBA" id="ARBA00023015"/>
    </source>
</evidence>